<dbReference type="Gene3D" id="3.40.50.1820">
    <property type="entry name" value="alpha/beta hydrolase"/>
    <property type="match status" value="1"/>
</dbReference>
<dbReference type="GO" id="GO:0006629">
    <property type="term" value="P:lipid metabolic process"/>
    <property type="evidence" value="ECO:0007669"/>
    <property type="project" value="InterPro"/>
</dbReference>
<reference evidence="4" key="1">
    <citation type="journal article" date="2016" name="Nat. Commun.">
        <title>The Gonium pectorale genome demonstrates co-option of cell cycle regulation during the evolution of multicellularity.</title>
        <authorList>
            <person name="Hanschen E.R."/>
            <person name="Marriage T.N."/>
            <person name="Ferris P.J."/>
            <person name="Hamaji T."/>
            <person name="Toyoda A."/>
            <person name="Fujiyama A."/>
            <person name="Neme R."/>
            <person name="Noguchi H."/>
            <person name="Minakuchi Y."/>
            <person name="Suzuki M."/>
            <person name="Kawai-Toyooka H."/>
            <person name="Smith D.R."/>
            <person name="Sparks H."/>
            <person name="Anderson J."/>
            <person name="Bakaric R."/>
            <person name="Luria V."/>
            <person name="Karger A."/>
            <person name="Kirschner M.W."/>
            <person name="Durand P.M."/>
            <person name="Michod R.E."/>
            <person name="Nozaki H."/>
            <person name="Olson B.J."/>
        </authorList>
    </citation>
    <scope>NUCLEOTIDE SEQUENCE [LARGE SCALE GENOMIC DNA]</scope>
    <source>
        <strain evidence="4">NIES-2863</strain>
    </source>
</reference>
<organism evidence="3 4">
    <name type="scientific">Gonium pectorale</name>
    <name type="common">Green alga</name>
    <dbReference type="NCBI Taxonomy" id="33097"/>
    <lineage>
        <taxon>Eukaryota</taxon>
        <taxon>Viridiplantae</taxon>
        <taxon>Chlorophyta</taxon>
        <taxon>core chlorophytes</taxon>
        <taxon>Chlorophyceae</taxon>
        <taxon>CS clade</taxon>
        <taxon>Chlamydomonadales</taxon>
        <taxon>Volvocaceae</taxon>
        <taxon>Gonium</taxon>
    </lineage>
</organism>
<protein>
    <recommendedName>
        <fullName evidence="2">Fungal lipase-type domain-containing protein</fullName>
    </recommendedName>
</protein>
<sequence>MTAMVRTGRVTGFLVMARPGLAITPPAGRRWGAHDSNTVSLSASLANFWPTPLVPTGSMTAGTASASASGSGADTGGGSANSGGGGPGAMPPLGELVAHSGVAAMARELLPTLLPHIRGAADAGAEHVVFAGHSLGGSLAKLIWALSILQGHRSPEASSCHSFGSPPVLAHASGGGGARVLRVLRAPPAACLNWVLEHDPVPRAMLTADPYFAAARAALPGLSALLSLRGALLGEGAALSSGRFLYETVGELLLLRWASKGGCEVVPVSEADAESLLKMALDEATTAPVRTLQYWLDHHHASYHHDLETAALAACRREARSGRSEAAPQAGAGVPSHVP</sequence>
<dbReference type="SUPFAM" id="SSF53474">
    <property type="entry name" value="alpha/beta-Hydrolases"/>
    <property type="match status" value="1"/>
</dbReference>
<name>A0A150GI40_GONPE</name>
<feature type="compositionally biased region" description="Gly residues" evidence="1">
    <location>
        <begin position="73"/>
        <end position="88"/>
    </location>
</feature>
<evidence type="ECO:0000256" key="1">
    <source>
        <dbReference type="SAM" id="MobiDB-lite"/>
    </source>
</evidence>
<keyword evidence="4" id="KW-1185">Reference proteome</keyword>
<dbReference type="STRING" id="33097.A0A150GI40"/>
<evidence type="ECO:0000259" key="2">
    <source>
        <dbReference type="Pfam" id="PF01764"/>
    </source>
</evidence>
<evidence type="ECO:0000313" key="4">
    <source>
        <dbReference type="Proteomes" id="UP000075714"/>
    </source>
</evidence>
<feature type="domain" description="Fungal lipase-type" evidence="2">
    <location>
        <begin position="98"/>
        <end position="206"/>
    </location>
</feature>
<accession>A0A150GI40</accession>
<evidence type="ECO:0000313" key="3">
    <source>
        <dbReference type="EMBL" id="KXZ49030.1"/>
    </source>
</evidence>
<dbReference type="InterPro" id="IPR029058">
    <property type="entry name" value="AB_hydrolase_fold"/>
</dbReference>
<dbReference type="InterPro" id="IPR002921">
    <property type="entry name" value="Fungal_lipase-type"/>
</dbReference>
<gene>
    <name evidence="3" type="ORF">GPECTOR_23g118</name>
</gene>
<dbReference type="Pfam" id="PF01764">
    <property type="entry name" value="Lipase_3"/>
    <property type="match status" value="1"/>
</dbReference>
<proteinExistence type="predicted"/>
<dbReference type="EMBL" id="LSYV01000024">
    <property type="protein sequence ID" value="KXZ49030.1"/>
    <property type="molecule type" value="Genomic_DNA"/>
</dbReference>
<feature type="region of interest" description="Disordered" evidence="1">
    <location>
        <begin position="60"/>
        <end position="92"/>
    </location>
</feature>
<feature type="compositionally biased region" description="Low complexity" evidence="1">
    <location>
        <begin position="60"/>
        <end position="72"/>
    </location>
</feature>
<dbReference type="AlphaFoldDB" id="A0A150GI40"/>
<comment type="caution">
    <text evidence="3">The sequence shown here is derived from an EMBL/GenBank/DDBJ whole genome shotgun (WGS) entry which is preliminary data.</text>
</comment>
<dbReference type="OrthoDB" id="438440at2759"/>
<dbReference type="Proteomes" id="UP000075714">
    <property type="component" value="Unassembled WGS sequence"/>
</dbReference>